<dbReference type="SUPFAM" id="SSF50494">
    <property type="entry name" value="Trypsin-like serine proteases"/>
    <property type="match status" value="1"/>
</dbReference>
<organism evidence="4 5">
    <name type="scientific">Tahibacter harae</name>
    <dbReference type="NCBI Taxonomy" id="2963937"/>
    <lineage>
        <taxon>Bacteria</taxon>
        <taxon>Pseudomonadati</taxon>
        <taxon>Pseudomonadota</taxon>
        <taxon>Gammaproteobacteria</taxon>
        <taxon>Lysobacterales</taxon>
        <taxon>Rhodanobacteraceae</taxon>
        <taxon>Tahibacter</taxon>
    </lineage>
</organism>
<feature type="signal peptide" evidence="2">
    <location>
        <begin position="1"/>
        <end position="23"/>
    </location>
</feature>
<dbReference type="InterPro" id="IPR050430">
    <property type="entry name" value="Peptidase_S1"/>
</dbReference>
<sequence>MNAFARCGLALCLGVLCGVAAFAARMDERCGAAAAPPPAAADAPTPADEPAEPAVFAFATDVLGGKTTLSNGVEVTPSDWPTLIVAKIPRPNTPPERTPTCTGTLVGPNVILFAAHCVDNPLGTRPRKATLALPGGAEAELRCEIHPAYLKREPKFFDARGSEDFALCLVDYHGPLPPRLRTMQFDVVDTQRPAQAGTAVLMSGYGCSELRIVDGALDYSHEPAILRIGNAVVDQPADLRSEQPTYLSIRSAQGLTPAVCPGDSGAPLFSHASVLAPDSGRRIIGVNSSVAVARRQDGAYDIISRIAATGNKTFHDWAKAWLNRNKGDKPVICGLNAEPGRRSCRA</sequence>
<dbReference type="PROSITE" id="PS50240">
    <property type="entry name" value="TRYPSIN_DOM"/>
    <property type="match status" value="1"/>
</dbReference>
<evidence type="ECO:0000313" key="4">
    <source>
        <dbReference type="EMBL" id="MCQ4165487.1"/>
    </source>
</evidence>
<comment type="caution">
    <text evidence="4">The sequence shown here is derived from an EMBL/GenBank/DDBJ whole genome shotgun (WGS) entry which is preliminary data.</text>
</comment>
<dbReference type="SMART" id="SM00020">
    <property type="entry name" value="Tryp_SPc"/>
    <property type="match status" value="1"/>
</dbReference>
<reference evidence="4" key="1">
    <citation type="submission" date="2022-07" db="EMBL/GenBank/DDBJ databases">
        <title>Tahibacter sp., a new gammaproteobacterium isolated from the silt sample collected at pig farm.</title>
        <authorList>
            <person name="Chen H."/>
        </authorList>
    </citation>
    <scope>NUCLEOTIDE SEQUENCE</scope>
    <source>
        <strain evidence="4">P2K</strain>
    </source>
</reference>
<name>A0ABT1QT63_9GAMM</name>
<dbReference type="PANTHER" id="PTHR24276">
    <property type="entry name" value="POLYSERASE-RELATED"/>
    <property type="match status" value="1"/>
</dbReference>
<dbReference type="PANTHER" id="PTHR24276:SF98">
    <property type="entry name" value="FI18310P1-RELATED"/>
    <property type="match status" value="1"/>
</dbReference>
<dbReference type="InterPro" id="IPR043504">
    <property type="entry name" value="Peptidase_S1_PA_chymotrypsin"/>
</dbReference>
<gene>
    <name evidence="4" type="ORF">NM961_12280</name>
</gene>
<protein>
    <submittedName>
        <fullName evidence="4">S1 family peptidase</fullName>
    </submittedName>
</protein>
<dbReference type="Proteomes" id="UP001165498">
    <property type="component" value="Unassembled WGS sequence"/>
</dbReference>
<accession>A0ABT1QT63</accession>
<evidence type="ECO:0000256" key="2">
    <source>
        <dbReference type="SAM" id="SignalP"/>
    </source>
</evidence>
<keyword evidence="1" id="KW-1015">Disulfide bond</keyword>
<keyword evidence="5" id="KW-1185">Reference proteome</keyword>
<dbReference type="EMBL" id="JANFQO010000010">
    <property type="protein sequence ID" value="MCQ4165487.1"/>
    <property type="molecule type" value="Genomic_DNA"/>
</dbReference>
<dbReference type="Gene3D" id="2.40.10.10">
    <property type="entry name" value="Trypsin-like serine proteases"/>
    <property type="match status" value="1"/>
</dbReference>
<feature type="chain" id="PRO_5047411046" evidence="2">
    <location>
        <begin position="24"/>
        <end position="346"/>
    </location>
</feature>
<feature type="domain" description="Peptidase S1" evidence="3">
    <location>
        <begin position="62"/>
        <end position="323"/>
    </location>
</feature>
<dbReference type="InterPro" id="IPR009003">
    <property type="entry name" value="Peptidase_S1_PA"/>
</dbReference>
<evidence type="ECO:0000256" key="1">
    <source>
        <dbReference type="ARBA" id="ARBA00023157"/>
    </source>
</evidence>
<dbReference type="InterPro" id="IPR001254">
    <property type="entry name" value="Trypsin_dom"/>
</dbReference>
<keyword evidence="2" id="KW-0732">Signal</keyword>
<evidence type="ECO:0000259" key="3">
    <source>
        <dbReference type="PROSITE" id="PS50240"/>
    </source>
</evidence>
<proteinExistence type="predicted"/>
<dbReference type="RefSeq" id="WP_255914677.1">
    <property type="nucleotide sequence ID" value="NZ_JANFQO010000010.1"/>
</dbReference>
<evidence type="ECO:0000313" key="5">
    <source>
        <dbReference type="Proteomes" id="UP001165498"/>
    </source>
</evidence>
<dbReference type="Pfam" id="PF00089">
    <property type="entry name" value="Trypsin"/>
    <property type="match status" value="1"/>
</dbReference>